<dbReference type="Gene3D" id="1.10.10.10">
    <property type="entry name" value="Winged helix-like DNA-binding domain superfamily/Winged helix DNA-binding domain"/>
    <property type="match status" value="1"/>
</dbReference>
<keyword evidence="1" id="KW-0238">DNA-binding</keyword>
<dbReference type="Pfam" id="PF00196">
    <property type="entry name" value="GerE"/>
    <property type="match status" value="1"/>
</dbReference>
<dbReference type="GO" id="GO:0006355">
    <property type="term" value="P:regulation of DNA-templated transcription"/>
    <property type="evidence" value="ECO:0007669"/>
    <property type="project" value="InterPro"/>
</dbReference>
<evidence type="ECO:0000256" key="1">
    <source>
        <dbReference type="ARBA" id="ARBA00023125"/>
    </source>
</evidence>
<organism evidence="3 4">
    <name type="scientific">Pantoea dispersa</name>
    <dbReference type="NCBI Taxonomy" id="59814"/>
    <lineage>
        <taxon>Bacteria</taxon>
        <taxon>Pseudomonadati</taxon>
        <taxon>Pseudomonadota</taxon>
        <taxon>Gammaproteobacteria</taxon>
        <taxon>Enterobacterales</taxon>
        <taxon>Erwiniaceae</taxon>
        <taxon>Pantoea</taxon>
    </lineage>
</organism>
<dbReference type="SUPFAM" id="SSF46894">
    <property type="entry name" value="C-terminal effector domain of the bipartite response regulators"/>
    <property type="match status" value="1"/>
</dbReference>
<evidence type="ECO:0000259" key="2">
    <source>
        <dbReference type="Pfam" id="PF00196"/>
    </source>
</evidence>
<dbReference type="EMBL" id="LDSE01000011">
    <property type="protein sequence ID" value="KTS68497.1"/>
    <property type="molecule type" value="Genomic_DNA"/>
</dbReference>
<reference evidence="3 4" key="1">
    <citation type="journal article" date="2016" name="Front. Microbiol.">
        <title>Genomic Resource of Rice Seed Associated Bacteria.</title>
        <authorList>
            <person name="Midha S."/>
            <person name="Bansal K."/>
            <person name="Sharma S."/>
            <person name="Kumar N."/>
            <person name="Patil P.P."/>
            <person name="Chaudhry V."/>
            <person name="Patil P.B."/>
        </authorList>
    </citation>
    <scope>NUCLEOTIDE SEQUENCE [LARGE SCALE GENOMIC DNA]</scope>
    <source>
        <strain evidence="3 4">SA3</strain>
    </source>
</reference>
<gene>
    <name evidence="3" type="ORF">SA3R_07295</name>
</gene>
<feature type="domain" description="HTH luxR-type" evidence="2">
    <location>
        <begin position="71"/>
        <end position="122"/>
    </location>
</feature>
<dbReference type="InterPro" id="IPR000792">
    <property type="entry name" value="Tscrpt_reg_LuxR_C"/>
</dbReference>
<evidence type="ECO:0000313" key="3">
    <source>
        <dbReference type="EMBL" id="KTS68497.1"/>
    </source>
</evidence>
<protein>
    <recommendedName>
        <fullName evidence="2">HTH luxR-type domain-containing protein</fullName>
    </recommendedName>
</protein>
<evidence type="ECO:0000313" key="4">
    <source>
        <dbReference type="Proteomes" id="UP000071979"/>
    </source>
</evidence>
<proteinExistence type="predicted"/>
<dbReference type="GO" id="GO:0003677">
    <property type="term" value="F:DNA binding"/>
    <property type="evidence" value="ECO:0007669"/>
    <property type="project" value="UniProtKB-KW"/>
</dbReference>
<dbReference type="Proteomes" id="UP000071979">
    <property type="component" value="Unassembled WGS sequence"/>
</dbReference>
<accession>A0A8E1S003</accession>
<dbReference type="AlphaFoldDB" id="A0A8E1S003"/>
<dbReference type="InterPro" id="IPR036388">
    <property type="entry name" value="WH-like_DNA-bd_sf"/>
</dbReference>
<comment type="caution">
    <text evidence="3">The sequence shown here is derived from an EMBL/GenBank/DDBJ whole genome shotgun (WGS) entry which is preliminary data.</text>
</comment>
<sequence>MLLSILKMTNGNILIFMDSREVLNPKRKSVTGRVCSLNHILNTSMPVSYISYIIDIYLHRNKPLFECSRVTLREITVLEGYLSGMDAAYLSSSLGIDIKTLYQHRKNCANKLGVRNLKDLLRL</sequence>
<name>A0A8E1S003_9GAMM</name>
<dbReference type="InterPro" id="IPR016032">
    <property type="entry name" value="Sig_transdc_resp-reg_C-effctor"/>
</dbReference>